<evidence type="ECO:0000256" key="2">
    <source>
        <dbReference type="ARBA" id="ARBA00022737"/>
    </source>
</evidence>
<name>A0A179GHA3_PURLI</name>
<dbReference type="Pfam" id="PF12796">
    <property type="entry name" value="Ank_2"/>
    <property type="match status" value="3"/>
</dbReference>
<dbReference type="AlphaFoldDB" id="A0A179GHA3"/>
<evidence type="ECO:0000256" key="5">
    <source>
        <dbReference type="ARBA" id="ARBA00023043"/>
    </source>
</evidence>
<evidence type="ECO:0000256" key="1">
    <source>
        <dbReference type="ARBA" id="ARBA00022670"/>
    </source>
</evidence>
<evidence type="ECO:0000313" key="13">
    <source>
        <dbReference type="Proteomes" id="UP000078240"/>
    </source>
</evidence>
<feature type="repeat" description="ANK" evidence="6">
    <location>
        <begin position="282"/>
        <end position="314"/>
    </location>
</feature>
<dbReference type="Gene3D" id="1.25.40.20">
    <property type="entry name" value="Ankyrin repeat-containing domain"/>
    <property type="match status" value="4"/>
</dbReference>
<keyword evidence="3 7" id="KW-0378">Hydrolase</keyword>
<evidence type="ECO:0000256" key="8">
    <source>
        <dbReference type="RuleBase" id="RU003355"/>
    </source>
</evidence>
<protein>
    <submittedName>
        <fullName evidence="12">Ankyrin repeat domain-containing protein</fullName>
    </submittedName>
</protein>
<dbReference type="PROSITE" id="PS00136">
    <property type="entry name" value="SUBTILASE_ASP"/>
    <property type="match status" value="1"/>
</dbReference>
<dbReference type="InterPro" id="IPR023827">
    <property type="entry name" value="Peptidase_S8_Asp-AS"/>
</dbReference>
<dbReference type="PANTHER" id="PTHR24198">
    <property type="entry name" value="ANKYRIN REPEAT AND PROTEIN KINASE DOMAIN-CONTAINING PROTEIN"/>
    <property type="match status" value="1"/>
</dbReference>
<feature type="compositionally biased region" description="Basic and acidic residues" evidence="9">
    <location>
        <begin position="568"/>
        <end position="577"/>
    </location>
</feature>
<feature type="repeat" description="ANK" evidence="6">
    <location>
        <begin position="63"/>
        <end position="95"/>
    </location>
</feature>
<dbReference type="InterPro" id="IPR022398">
    <property type="entry name" value="Peptidase_S8_His-AS"/>
</dbReference>
<keyword evidence="10" id="KW-0812">Transmembrane</keyword>
<dbReference type="InterPro" id="IPR000209">
    <property type="entry name" value="Peptidase_S8/S53_dom"/>
</dbReference>
<dbReference type="InterPro" id="IPR002110">
    <property type="entry name" value="Ankyrin_rpt"/>
</dbReference>
<evidence type="ECO:0000259" key="11">
    <source>
        <dbReference type="Pfam" id="PF00082"/>
    </source>
</evidence>
<dbReference type="EMBL" id="LSBH01000006">
    <property type="protein sequence ID" value="OAQ77247.1"/>
    <property type="molecule type" value="Genomic_DNA"/>
</dbReference>
<dbReference type="SMART" id="SM00248">
    <property type="entry name" value="ANK"/>
    <property type="match status" value="8"/>
</dbReference>
<accession>A0A179GHA3</accession>
<dbReference type="PROSITE" id="PS50088">
    <property type="entry name" value="ANK_REPEAT"/>
    <property type="match status" value="6"/>
</dbReference>
<dbReference type="GO" id="GO:0004252">
    <property type="term" value="F:serine-type endopeptidase activity"/>
    <property type="evidence" value="ECO:0007669"/>
    <property type="project" value="UniProtKB-UniRule"/>
</dbReference>
<dbReference type="GO" id="GO:0006508">
    <property type="term" value="P:proteolysis"/>
    <property type="evidence" value="ECO:0007669"/>
    <property type="project" value="UniProtKB-KW"/>
</dbReference>
<evidence type="ECO:0000256" key="10">
    <source>
        <dbReference type="SAM" id="Phobius"/>
    </source>
</evidence>
<evidence type="ECO:0000313" key="12">
    <source>
        <dbReference type="EMBL" id="OAQ77247.1"/>
    </source>
</evidence>
<comment type="similarity">
    <text evidence="7 8">Belongs to the peptidase S8 family.</text>
</comment>
<feature type="repeat" description="ANK" evidence="6">
    <location>
        <begin position="168"/>
        <end position="200"/>
    </location>
</feature>
<feature type="active site" description="Charge relay system" evidence="7">
    <location>
        <position position="707"/>
    </location>
</feature>
<keyword evidence="1 7" id="KW-0645">Protease</keyword>
<keyword evidence="10" id="KW-0472">Membrane</keyword>
<dbReference type="SUPFAM" id="SSF52743">
    <property type="entry name" value="Subtilisin-like"/>
    <property type="match status" value="1"/>
</dbReference>
<evidence type="ECO:0000256" key="9">
    <source>
        <dbReference type="SAM" id="MobiDB-lite"/>
    </source>
</evidence>
<dbReference type="Proteomes" id="UP000078240">
    <property type="component" value="Unassembled WGS sequence"/>
</dbReference>
<evidence type="ECO:0000256" key="7">
    <source>
        <dbReference type="PROSITE-ProRule" id="PRU01240"/>
    </source>
</evidence>
<dbReference type="InterPro" id="IPR036770">
    <property type="entry name" value="Ankyrin_rpt-contain_sf"/>
</dbReference>
<dbReference type="PROSITE" id="PS51892">
    <property type="entry name" value="SUBTILASE"/>
    <property type="match status" value="1"/>
</dbReference>
<gene>
    <name evidence="12" type="ORF">VFPBJ_07719</name>
</gene>
<dbReference type="InterPro" id="IPR023828">
    <property type="entry name" value="Peptidase_S8_Ser-AS"/>
</dbReference>
<feature type="domain" description="Peptidase S8/S53" evidence="11">
    <location>
        <begin position="474"/>
        <end position="743"/>
    </location>
</feature>
<keyword evidence="2" id="KW-0677">Repeat</keyword>
<proteinExistence type="inferred from homology"/>
<keyword evidence="4 7" id="KW-0720">Serine protease</keyword>
<feature type="active site" description="Charge relay system" evidence="7">
    <location>
        <position position="480"/>
    </location>
</feature>
<feature type="transmembrane region" description="Helical" evidence="10">
    <location>
        <begin position="708"/>
        <end position="725"/>
    </location>
</feature>
<feature type="region of interest" description="Disordered" evidence="9">
    <location>
        <begin position="562"/>
        <end position="589"/>
    </location>
</feature>
<dbReference type="PRINTS" id="PR00723">
    <property type="entry name" value="SUBTILISIN"/>
</dbReference>
<feature type="repeat" description="ANK" evidence="6">
    <location>
        <begin position="96"/>
        <end position="128"/>
    </location>
</feature>
<dbReference type="PROSITE" id="PS00138">
    <property type="entry name" value="SUBTILASE_SER"/>
    <property type="match status" value="1"/>
</dbReference>
<dbReference type="PROSITE" id="PS00137">
    <property type="entry name" value="SUBTILASE_HIS"/>
    <property type="match status" value="1"/>
</dbReference>
<organism evidence="12 13">
    <name type="scientific">Purpureocillium lilacinum</name>
    <name type="common">Paecilomyces lilacinus</name>
    <dbReference type="NCBI Taxonomy" id="33203"/>
    <lineage>
        <taxon>Eukaryota</taxon>
        <taxon>Fungi</taxon>
        <taxon>Dikarya</taxon>
        <taxon>Ascomycota</taxon>
        <taxon>Pezizomycotina</taxon>
        <taxon>Sordariomycetes</taxon>
        <taxon>Hypocreomycetidae</taxon>
        <taxon>Hypocreales</taxon>
        <taxon>Ophiocordycipitaceae</taxon>
        <taxon>Purpureocillium</taxon>
    </lineage>
</organism>
<feature type="compositionally biased region" description="Basic residues" evidence="9">
    <location>
        <begin position="578"/>
        <end position="589"/>
    </location>
</feature>
<feature type="region of interest" description="Disordered" evidence="9">
    <location>
        <begin position="384"/>
        <end position="411"/>
    </location>
</feature>
<feature type="region of interest" description="Disordered" evidence="9">
    <location>
        <begin position="493"/>
        <end position="512"/>
    </location>
</feature>
<evidence type="ECO:0000256" key="3">
    <source>
        <dbReference type="ARBA" id="ARBA00022801"/>
    </source>
</evidence>
<dbReference type="PANTHER" id="PTHR24198:SF165">
    <property type="entry name" value="ANKYRIN REPEAT-CONTAINING PROTEIN-RELATED"/>
    <property type="match status" value="1"/>
</dbReference>
<evidence type="ECO:0000256" key="6">
    <source>
        <dbReference type="PROSITE-ProRule" id="PRU00023"/>
    </source>
</evidence>
<feature type="active site" description="Charge relay system" evidence="7">
    <location>
        <position position="539"/>
    </location>
</feature>
<dbReference type="InterPro" id="IPR015500">
    <property type="entry name" value="Peptidase_S8_subtilisin-rel"/>
</dbReference>
<comment type="caution">
    <text evidence="12">The sequence shown here is derived from an EMBL/GenBank/DDBJ whole genome shotgun (WGS) entry which is preliminary data.</text>
</comment>
<dbReference type="PROSITE" id="PS50297">
    <property type="entry name" value="ANK_REP_REGION"/>
    <property type="match status" value="6"/>
</dbReference>
<evidence type="ECO:0000256" key="4">
    <source>
        <dbReference type="ARBA" id="ARBA00022825"/>
    </source>
</evidence>
<keyword evidence="5 6" id="KW-0040">ANK repeat</keyword>
<dbReference type="PRINTS" id="PR01415">
    <property type="entry name" value="ANKYRIN"/>
</dbReference>
<dbReference type="InterPro" id="IPR036852">
    <property type="entry name" value="Peptidase_S8/S53_dom_sf"/>
</dbReference>
<feature type="repeat" description="ANK" evidence="6">
    <location>
        <begin position="315"/>
        <end position="347"/>
    </location>
</feature>
<keyword evidence="10" id="KW-1133">Transmembrane helix</keyword>
<feature type="repeat" description="ANK" evidence="6">
    <location>
        <begin position="135"/>
        <end position="167"/>
    </location>
</feature>
<sequence length="799" mass="87957">MKPSDTTVRFLREQQLDPEANPAHRAAAIHQAVAAKRLGVVEDLLNLYPKECLDARSPRGGKGGRTPIHNAAQMGLRQITLKLIQKGAKVDARTKKNWTALILAAESGRTEVVNLLLQHGADVNAQTQFENTATKGFTALHVAAELRTPETILALLLHGADTQIATPAGETPLHFAVKARSAPAASLLLFHGASATAKDEKGVTPRDLVNNLRGVDRRKFEHIFECATCDGKHEGQIQSHLQTDPSIDMAKAIHWAVEKNLDRAVAYILHADPHAVEARNPRGWHPLHYAARNNKVESAEVLLQHGADANCLTKTGWTPLMLASEQGHKGVVRVLLNHKADRDISNDENKTALQIAKHCNQKLIAMLLTVRHVAASDVVLEVPDAGSNGLSPPKSPGFRRTPSPGPRQGSEIEGELYALSDASATESSISTPENSEYMEKFFTELERTWYKYIQWHPDDDKMAKSGGQEWAGPVKIAILDTGIDLKHDDFAKPARRRSKIGQRAARQLPETPQRERIKAWRNFVGEPGEEEDVTDKSGHGTHIAGLILSIAPRAELYIARTSTGQEHLQTENDDKKPASKRGRRETRRPAIRWAMEQGVDIINLSLGFPRESSYDLTRALEEADHRGIAVFAAAANHGNRDAIAWPARDRDLAVCVTSGDEFNNLSRFAPGPGRDLPVFITHGEDVASHWPTGLGQGPGFRKMSGTSVATPIAVGMAAMVLAFLNRTNAWTPSQKRQWLDRSKERRLRSTRGMGRLLEHMCRDRNGLKVLSPKLMWEEDPDADPLGVLGDMARAFRLPG</sequence>
<dbReference type="Pfam" id="PF00082">
    <property type="entry name" value="Peptidase_S8"/>
    <property type="match status" value="1"/>
</dbReference>
<dbReference type="Gene3D" id="3.40.50.200">
    <property type="entry name" value="Peptidase S8/S53 domain"/>
    <property type="match status" value="1"/>
</dbReference>
<reference evidence="12 13" key="1">
    <citation type="submission" date="2016-01" db="EMBL/GenBank/DDBJ databases">
        <title>Biosynthesis of antibiotic leucinostatins and their inhibition on Phytophthora in bio-control Purpureocillium lilacinum.</title>
        <authorList>
            <person name="Wang G."/>
            <person name="Liu Z."/>
            <person name="Lin R."/>
            <person name="Li E."/>
            <person name="Mao Z."/>
            <person name="Ling J."/>
            <person name="Yin W."/>
            <person name="Xie B."/>
        </authorList>
    </citation>
    <scope>NUCLEOTIDE SEQUENCE [LARGE SCALE GENOMIC DNA]</scope>
    <source>
        <strain evidence="12">PLBJ-1</strain>
    </source>
</reference>
<dbReference type="SUPFAM" id="SSF48403">
    <property type="entry name" value="Ankyrin repeat"/>
    <property type="match status" value="1"/>
</dbReference>